<sequence>MSIISKYNRISYIFDIMEIPMEHMRFSKWRKDILSELSGSVLDVGIGTGKNIPYYPNECDVVGIDISDKMLSHAKKKASERNNVSLFQMDAERLGFKDDTFDYVVTTFVLCSIPNPVFALEEMKRVCKPDGIIINLEHMKSEKGIIAFIEDLFNPITAALTGVNINRETVGNVKKAGLNVINVKNMALWDVFRLIRSKP</sequence>
<evidence type="ECO:0000313" key="2">
    <source>
        <dbReference type="EMBL" id="WMW22576.1"/>
    </source>
</evidence>
<keyword evidence="2" id="KW-0808">Transferase</keyword>
<dbReference type="PANTHER" id="PTHR45036:SF1">
    <property type="entry name" value="METHYLTRANSFERASE LIKE 7A"/>
    <property type="match status" value="1"/>
</dbReference>
<dbReference type="InterPro" id="IPR013216">
    <property type="entry name" value="Methyltransf_11"/>
</dbReference>
<gene>
    <name evidence="2" type="ORF">RE476_01790</name>
</gene>
<organism evidence="2 3">
    <name type="scientific">Methanolobus mangrovi</name>
    <dbReference type="NCBI Taxonomy" id="3072977"/>
    <lineage>
        <taxon>Archaea</taxon>
        <taxon>Methanobacteriati</taxon>
        <taxon>Methanobacteriota</taxon>
        <taxon>Stenosarchaea group</taxon>
        <taxon>Methanomicrobia</taxon>
        <taxon>Methanosarcinales</taxon>
        <taxon>Methanosarcinaceae</taxon>
        <taxon>Methanolobus</taxon>
    </lineage>
</organism>
<dbReference type="EC" id="2.1.-.-" evidence="2"/>
<dbReference type="RefSeq" id="WP_309308622.1">
    <property type="nucleotide sequence ID" value="NZ_CP133594.1"/>
</dbReference>
<protein>
    <submittedName>
        <fullName evidence="2">Class I SAM-dependent methyltransferase</fullName>
        <ecNumber evidence="2">2.1.-.-</ecNumber>
    </submittedName>
</protein>
<dbReference type="EMBL" id="CP133594">
    <property type="protein sequence ID" value="WMW22576.1"/>
    <property type="molecule type" value="Genomic_DNA"/>
</dbReference>
<feature type="domain" description="Methyltransferase type 11" evidence="1">
    <location>
        <begin position="42"/>
        <end position="134"/>
    </location>
</feature>
<dbReference type="InterPro" id="IPR029063">
    <property type="entry name" value="SAM-dependent_MTases_sf"/>
</dbReference>
<dbReference type="SUPFAM" id="SSF53335">
    <property type="entry name" value="S-adenosyl-L-methionine-dependent methyltransferases"/>
    <property type="match status" value="1"/>
</dbReference>
<keyword evidence="3" id="KW-1185">Reference proteome</keyword>
<dbReference type="AlphaFoldDB" id="A0AA51YGY7"/>
<evidence type="ECO:0000259" key="1">
    <source>
        <dbReference type="Pfam" id="PF08241"/>
    </source>
</evidence>
<accession>A0AA51YGY7</accession>
<dbReference type="Pfam" id="PF08241">
    <property type="entry name" value="Methyltransf_11"/>
    <property type="match status" value="1"/>
</dbReference>
<dbReference type="Gene3D" id="3.40.50.150">
    <property type="entry name" value="Vaccinia Virus protein VP39"/>
    <property type="match status" value="1"/>
</dbReference>
<evidence type="ECO:0000313" key="3">
    <source>
        <dbReference type="Proteomes" id="UP001183006"/>
    </source>
</evidence>
<dbReference type="GO" id="GO:0032259">
    <property type="term" value="P:methylation"/>
    <property type="evidence" value="ECO:0007669"/>
    <property type="project" value="UniProtKB-KW"/>
</dbReference>
<dbReference type="GeneID" id="84228833"/>
<dbReference type="CDD" id="cd02440">
    <property type="entry name" value="AdoMet_MTases"/>
    <property type="match status" value="1"/>
</dbReference>
<keyword evidence="2" id="KW-0489">Methyltransferase</keyword>
<dbReference type="PANTHER" id="PTHR45036">
    <property type="entry name" value="METHYLTRANSFERASE LIKE 7B"/>
    <property type="match status" value="1"/>
</dbReference>
<reference evidence="2" key="1">
    <citation type="submission" date="2023-08" db="EMBL/GenBank/DDBJ databases">
        <title>Methanolobus mangrovi sp. nov. and Methanolobus sediminis sp. nov, two novel methylotrophic methanogens isolated from mangrove sediments in China.</title>
        <authorList>
            <person name="Zhou J."/>
        </authorList>
    </citation>
    <scope>NUCLEOTIDE SEQUENCE</scope>
    <source>
        <strain evidence="2">FTZ2</strain>
    </source>
</reference>
<dbReference type="KEGG" id="mmav:RE476_01790"/>
<name>A0AA51YGY7_9EURY</name>
<dbReference type="InterPro" id="IPR052356">
    <property type="entry name" value="Thiol_S-MT"/>
</dbReference>
<proteinExistence type="predicted"/>
<dbReference type="GO" id="GO:0008757">
    <property type="term" value="F:S-adenosylmethionine-dependent methyltransferase activity"/>
    <property type="evidence" value="ECO:0007669"/>
    <property type="project" value="InterPro"/>
</dbReference>
<dbReference type="Proteomes" id="UP001183006">
    <property type="component" value="Chromosome"/>
</dbReference>